<protein>
    <submittedName>
        <fullName evidence="2">Transposable element Tcb1 transposase</fullName>
    </submittedName>
</protein>
<accession>A0A6S7G1R7</accession>
<sequence>MVRNISSEKRALVQLTKEFVHLSYRELGRKYGVSKSTAYNICNRKMKTKSRERKRGRPKVVTERTERIILRTFLQLRRKSPSFSIKDLMSESGLEIANYSRRTVSRLLNKRGYKLRQARKKGLLNENDLAIRKRYAQAMKKTLRDEPNFFTNHIAFYLDGVSFIHKCDPLKAAMQPKARVWRTKGEGLTLTAKGSKSLPGGKRLHLVVAIAHGKGVILKEPYDKMDGTFFYNFIKNHFNLCFGKAGPKADRKRLFVMDNDPSQTSKKAMSALKEIECELHQIPARSPDVNPIENVFHIVKTSLEKEAIDLQIRKESFDEFKNRVLRCFDNVDMSILDRTIESMPKRIEAILASKGKRIKY</sequence>
<dbReference type="Pfam" id="PF13358">
    <property type="entry name" value="DDE_3"/>
    <property type="match status" value="1"/>
</dbReference>
<evidence type="ECO:0000313" key="3">
    <source>
        <dbReference type="Proteomes" id="UP001152795"/>
    </source>
</evidence>
<evidence type="ECO:0000313" key="2">
    <source>
        <dbReference type="EMBL" id="CAB3980040.1"/>
    </source>
</evidence>
<dbReference type="OrthoDB" id="5970360at2759"/>
<dbReference type="EMBL" id="CACRXK020000252">
    <property type="protein sequence ID" value="CAB3980040.1"/>
    <property type="molecule type" value="Genomic_DNA"/>
</dbReference>
<name>A0A6S7G1R7_PARCT</name>
<dbReference type="Gene3D" id="3.30.420.10">
    <property type="entry name" value="Ribonuclease H-like superfamily/Ribonuclease H"/>
    <property type="match status" value="1"/>
</dbReference>
<dbReference type="GO" id="GO:0003676">
    <property type="term" value="F:nucleic acid binding"/>
    <property type="evidence" value="ECO:0007669"/>
    <property type="project" value="InterPro"/>
</dbReference>
<dbReference type="InterPro" id="IPR036397">
    <property type="entry name" value="RNaseH_sf"/>
</dbReference>
<gene>
    <name evidence="2" type="ORF">PACLA_8A015407</name>
</gene>
<dbReference type="Proteomes" id="UP001152795">
    <property type="component" value="Unassembled WGS sequence"/>
</dbReference>
<proteinExistence type="predicted"/>
<dbReference type="SUPFAM" id="SSF46689">
    <property type="entry name" value="Homeodomain-like"/>
    <property type="match status" value="1"/>
</dbReference>
<feature type="domain" description="Tc1-like transposase DDE" evidence="1">
    <location>
        <begin position="176"/>
        <end position="306"/>
    </location>
</feature>
<reference evidence="2" key="1">
    <citation type="submission" date="2020-04" db="EMBL/GenBank/DDBJ databases">
        <authorList>
            <person name="Alioto T."/>
            <person name="Alioto T."/>
            <person name="Gomez Garrido J."/>
        </authorList>
    </citation>
    <scope>NUCLEOTIDE SEQUENCE</scope>
    <source>
        <strain evidence="2">A484AB</strain>
    </source>
</reference>
<dbReference type="AlphaFoldDB" id="A0A6S7G1R7"/>
<keyword evidence="3" id="KW-1185">Reference proteome</keyword>
<organism evidence="2 3">
    <name type="scientific">Paramuricea clavata</name>
    <name type="common">Red gorgonian</name>
    <name type="synonym">Violescent sea-whip</name>
    <dbReference type="NCBI Taxonomy" id="317549"/>
    <lineage>
        <taxon>Eukaryota</taxon>
        <taxon>Metazoa</taxon>
        <taxon>Cnidaria</taxon>
        <taxon>Anthozoa</taxon>
        <taxon>Octocorallia</taxon>
        <taxon>Malacalcyonacea</taxon>
        <taxon>Plexauridae</taxon>
        <taxon>Paramuricea</taxon>
    </lineage>
</organism>
<evidence type="ECO:0000259" key="1">
    <source>
        <dbReference type="Pfam" id="PF13358"/>
    </source>
</evidence>
<dbReference type="InterPro" id="IPR038717">
    <property type="entry name" value="Tc1-like_DDE_dom"/>
</dbReference>
<comment type="caution">
    <text evidence="2">The sequence shown here is derived from an EMBL/GenBank/DDBJ whole genome shotgun (WGS) entry which is preliminary data.</text>
</comment>
<dbReference type="InterPro" id="IPR009057">
    <property type="entry name" value="Homeodomain-like_sf"/>
</dbReference>